<accession>A0AAD6Y3Y8</accession>
<dbReference type="Proteomes" id="UP001219525">
    <property type="component" value="Unassembled WGS sequence"/>
</dbReference>
<protein>
    <submittedName>
        <fullName evidence="2">Uncharacterized protein</fullName>
    </submittedName>
</protein>
<evidence type="ECO:0000256" key="1">
    <source>
        <dbReference type="SAM" id="MobiDB-lite"/>
    </source>
</evidence>
<dbReference type="AlphaFoldDB" id="A0AAD6Y3Y8"/>
<evidence type="ECO:0000313" key="2">
    <source>
        <dbReference type="EMBL" id="KAJ7195378.1"/>
    </source>
</evidence>
<gene>
    <name evidence="2" type="ORF">GGX14DRAFT_575695</name>
</gene>
<name>A0AAD6Y3Y8_9AGAR</name>
<dbReference type="EMBL" id="JARJCW010000091">
    <property type="protein sequence ID" value="KAJ7195378.1"/>
    <property type="molecule type" value="Genomic_DNA"/>
</dbReference>
<proteinExistence type="predicted"/>
<evidence type="ECO:0000313" key="3">
    <source>
        <dbReference type="Proteomes" id="UP001219525"/>
    </source>
</evidence>
<organism evidence="2 3">
    <name type="scientific">Mycena pura</name>
    <dbReference type="NCBI Taxonomy" id="153505"/>
    <lineage>
        <taxon>Eukaryota</taxon>
        <taxon>Fungi</taxon>
        <taxon>Dikarya</taxon>
        <taxon>Basidiomycota</taxon>
        <taxon>Agaricomycotina</taxon>
        <taxon>Agaricomycetes</taxon>
        <taxon>Agaricomycetidae</taxon>
        <taxon>Agaricales</taxon>
        <taxon>Marasmiineae</taxon>
        <taxon>Mycenaceae</taxon>
        <taxon>Mycena</taxon>
    </lineage>
</organism>
<reference evidence="2" key="1">
    <citation type="submission" date="2023-03" db="EMBL/GenBank/DDBJ databases">
        <title>Massive genome expansion in bonnet fungi (Mycena s.s.) driven by repeated elements and novel gene families across ecological guilds.</title>
        <authorList>
            <consortium name="Lawrence Berkeley National Laboratory"/>
            <person name="Harder C.B."/>
            <person name="Miyauchi S."/>
            <person name="Viragh M."/>
            <person name="Kuo A."/>
            <person name="Thoen E."/>
            <person name="Andreopoulos B."/>
            <person name="Lu D."/>
            <person name="Skrede I."/>
            <person name="Drula E."/>
            <person name="Henrissat B."/>
            <person name="Morin E."/>
            <person name="Kohler A."/>
            <person name="Barry K."/>
            <person name="LaButti K."/>
            <person name="Morin E."/>
            <person name="Salamov A."/>
            <person name="Lipzen A."/>
            <person name="Mereny Z."/>
            <person name="Hegedus B."/>
            <person name="Baldrian P."/>
            <person name="Stursova M."/>
            <person name="Weitz H."/>
            <person name="Taylor A."/>
            <person name="Grigoriev I.V."/>
            <person name="Nagy L.G."/>
            <person name="Martin F."/>
            <person name="Kauserud H."/>
        </authorList>
    </citation>
    <scope>NUCLEOTIDE SEQUENCE</scope>
    <source>
        <strain evidence="2">9144</strain>
    </source>
</reference>
<comment type="caution">
    <text evidence="2">The sequence shown here is derived from an EMBL/GenBank/DDBJ whole genome shotgun (WGS) entry which is preliminary data.</text>
</comment>
<sequence length="249" mass="26360">MRDALDTLCKDLSNRLKQIADISTELLSCFEACDTCLLSVALPAYHARFLEASETAAMELEDEDFEARNRRASAVRVKAQLQECKYLTALQHVISGGAEESPGISLTPPSAVWSGVSDVGGMPVMVTMQNAALVRDIPAISAISTHLSVGIADTLGYDHTRDGGHDARGRALNSVPISAPGTSRPAGVGRDAARADDDHARAGVPARAYDGVLQVAAVQDVQCLSLAAGPEKYSCSDAKFQKARYLQCG</sequence>
<feature type="region of interest" description="Disordered" evidence="1">
    <location>
        <begin position="169"/>
        <end position="191"/>
    </location>
</feature>
<keyword evidence="3" id="KW-1185">Reference proteome</keyword>